<organism evidence="4 5">
    <name type="scientific">Paracoccus stylophorae</name>
    <dbReference type="NCBI Taxonomy" id="659350"/>
    <lineage>
        <taxon>Bacteria</taxon>
        <taxon>Pseudomonadati</taxon>
        <taxon>Pseudomonadota</taxon>
        <taxon>Alphaproteobacteria</taxon>
        <taxon>Rhodobacterales</taxon>
        <taxon>Paracoccaceae</taxon>
        <taxon>Paracoccus</taxon>
    </lineage>
</organism>
<dbReference type="RefSeq" id="WP_272859862.1">
    <property type="nucleotide sequence ID" value="NZ_CP067134.1"/>
</dbReference>
<dbReference type="InterPro" id="IPR010231">
    <property type="entry name" value="SUF_FeS_clus_asmbl_SufB"/>
</dbReference>
<dbReference type="InterPro" id="IPR055346">
    <property type="entry name" value="Fe-S_cluster_assembly_SufBD"/>
</dbReference>
<dbReference type="PANTHER" id="PTHR30508:SF1">
    <property type="entry name" value="UPF0051 PROTEIN ABCI8, CHLOROPLASTIC-RELATED"/>
    <property type="match status" value="1"/>
</dbReference>
<dbReference type="SUPFAM" id="SSF101960">
    <property type="entry name" value="Stabilizer of iron transporter SufD"/>
    <property type="match status" value="1"/>
</dbReference>
<accession>A0ABY7SXI0</accession>
<reference evidence="4 5" key="1">
    <citation type="submission" date="2021-01" db="EMBL/GenBank/DDBJ databases">
        <title>Biogeographic distribution of Paracoccus.</title>
        <authorList>
            <person name="Hollensteiner J."/>
            <person name="Leineberger J."/>
            <person name="Brinkhoff T."/>
            <person name="Daniel R."/>
        </authorList>
    </citation>
    <scope>NUCLEOTIDE SEQUENCE [LARGE SCALE GENOMIC DNA]</scope>
    <source>
        <strain evidence="4 5">LMG25392</strain>
    </source>
</reference>
<dbReference type="InterPro" id="IPR045595">
    <property type="entry name" value="SufBD_N"/>
</dbReference>
<dbReference type="Pfam" id="PF19295">
    <property type="entry name" value="SufBD_N"/>
    <property type="match status" value="1"/>
</dbReference>
<sequence>MTETTDLDVREGVDRETVETVQNMGSYKYGWETEIEMDYAPKGLNEDIVRLISEKNEEPEWMTEWRLEAYRRWVNMSEPTWAMLNYPVIDYQDQYYYARPKSMAVKPKSLDEVDPKLLATYEKLGIPLQEQMILAGVEGAEAAPANARKVAVDAVFDSVSLGTTFQDELAKAGVIFCSISEAIRKHPELVKKYLGSVVPQSDNFFATLNSAVFSDGSFVYVPPGVTCPMELSTYFRINAENTGQFERTLIIADKGSYVSYLEGCTAPQRDTNQLHAAVVEIVVLEDAEVKYSTVQNWFPGDEDGKGGIYNFVTKRADCREARAKVMWTQVETGSAITWKYPSCILRGDESQGEFYSIAITNNWQQADTGTKMVHLGKNTRSRIVSKGISAGQAQNTYRGLVSMHPRATNSRNYTQCDSLLIGDKCGAHTVPYIEVKNTSSRVEHEATTSKVDDDQLFYCRSRGMDEEEAVALVVNGFCREVLQALPMEFAMEAQALVAISLEGSVG</sequence>
<evidence type="ECO:0000259" key="2">
    <source>
        <dbReference type="Pfam" id="PF01458"/>
    </source>
</evidence>
<name>A0ABY7SXI0_9RHOB</name>
<feature type="domain" description="SUF system FeS cluster assembly SufBD core" evidence="2">
    <location>
        <begin position="235"/>
        <end position="477"/>
    </location>
</feature>
<protein>
    <submittedName>
        <fullName evidence="4">Fe-S cluster assembly protein SufB</fullName>
    </submittedName>
</protein>
<dbReference type="NCBIfam" id="TIGR01980">
    <property type="entry name" value="sufB"/>
    <property type="match status" value="1"/>
</dbReference>
<evidence type="ECO:0000259" key="3">
    <source>
        <dbReference type="Pfam" id="PF19295"/>
    </source>
</evidence>
<dbReference type="InterPro" id="IPR000825">
    <property type="entry name" value="SUF_FeS_clus_asmbl_SufBD_core"/>
</dbReference>
<feature type="domain" description="SUF system FeS cluster assembly SufBD N-terminal" evidence="3">
    <location>
        <begin position="170"/>
        <end position="226"/>
    </location>
</feature>
<evidence type="ECO:0000313" key="4">
    <source>
        <dbReference type="EMBL" id="WCR11747.1"/>
    </source>
</evidence>
<gene>
    <name evidence="4" type="primary">sufB</name>
    <name evidence="4" type="ORF">JHW45_05075</name>
</gene>
<comment type="similarity">
    <text evidence="1">Belongs to the iron-sulfur cluster assembly SufBD family.</text>
</comment>
<dbReference type="InterPro" id="IPR037284">
    <property type="entry name" value="SUF_FeS_clus_asmbl_SufBD_sf"/>
</dbReference>
<evidence type="ECO:0000256" key="1">
    <source>
        <dbReference type="ARBA" id="ARBA00043967"/>
    </source>
</evidence>
<dbReference type="Proteomes" id="UP001218412">
    <property type="component" value="Chromosome"/>
</dbReference>
<evidence type="ECO:0000313" key="5">
    <source>
        <dbReference type="Proteomes" id="UP001218412"/>
    </source>
</evidence>
<dbReference type="EMBL" id="CP067134">
    <property type="protein sequence ID" value="WCR11747.1"/>
    <property type="molecule type" value="Genomic_DNA"/>
</dbReference>
<dbReference type="PANTHER" id="PTHR30508">
    <property type="entry name" value="FES CLUSTER ASSEMBLY PROTEIN SUF"/>
    <property type="match status" value="1"/>
</dbReference>
<keyword evidence="5" id="KW-1185">Reference proteome</keyword>
<proteinExistence type="inferred from homology"/>
<dbReference type="NCBIfam" id="NF008773">
    <property type="entry name" value="PRK11814.1"/>
    <property type="match status" value="1"/>
</dbReference>
<dbReference type="Pfam" id="PF01458">
    <property type="entry name" value="SUFBD_core"/>
    <property type="match status" value="1"/>
</dbReference>